<dbReference type="AlphaFoldDB" id="A0AAX3UD15"/>
<dbReference type="InterPro" id="IPR012912">
    <property type="entry name" value="Plasmid_pRiA4b_Orf3-like"/>
</dbReference>
<evidence type="ECO:0000313" key="4">
    <source>
        <dbReference type="Proteomes" id="UP001242513"/>
    </source>
</evidence>
<dbReference type="InterPro" id="IPR024047">
    <property type="entry name" value="MM3350-like_sf"/>
</dbReference>
<reference evidence="3" key="1">
    <citation type="journal article" date="2022" name="Food Funct.">
        <title>Lactobacillus kefiranofaciens ZW18 from Kefir enhances the anti-tumor effect of anti-programmed cell death 1 (PD-1) immunotherapy by modulating the gut microbiota.</title>
        <authorList>
            <person name="Zhao J."/>
            <person name="Wang Y."/>
            <person name="Wang J."/>
            <person name="Lv M."/>
            <person name="Zhou C."/>
            <person name="Jia L."/>
            <person name="Geng W."/>
        </authorList>
    </citation>
    <scope>NUCLEOTIDE SEQUENCE</scope>
    <source>
        <strain evidence="3">ZW18</strain>
    </source>
</reference>
<accession>A0AAX3UD15</accession>
<dbReference type="Proteomes" id="UP001242513">
    <property type="component" value="Chromosome"/>
</dbReference>
<dbReference type="PANTHER" id="PTHR41878">
    <property type="entry name" value="LEXA REPRESSOR-RELATED"/>
    <property type="match status" value="1"/>
</dbReference>
<proteinExistence type="predicted"/>
<feature type="domain" description="Plasmid pRiA4b Orf3-like" evidence="1">
    <location>
        <begin position="343"/>
        <end position="501"/>
    </location>
</feature>
<organism evidence="3 4">
    <name type="scientific">Lactobacillus kefiranofaciens</name>
    <dbReference type="NCBI Taxonomy" id="267818"/>
    <lineage>
        <taxon>Bacteria</taxon>
        <taxon>Bacillati</taxon>
        <taxon>Bacillota</taxon>
        <taxon>Bacilli</taxon>
        <taxon>Lactobacillales</taxon>
        <taxon>Lactobacillaceae</taxon>
        <taxon>Lactobacillus</taxon>
    </lineage>
</organism>
<dbReference type="InterPro" id="IPR053864">
    <property type="entry name" value="DUF6933"/>
</dbReference>
<gene>
    <name evidence="3" type="ORF">QEJ78_09565</name>
</gene>
<protein>
    <submittedName>
        <fullName evidence="3">Uncharacterized protein</fullName>
    </submittedName>
</protein>
<dbReference type="Pfam" id="PF22016">
    <property type="entry name" value="DUF6933"/>
    <property type="match status" value="1"/>
</dbReference>
<sequence length="508" mass="59127">MLQIQYGKSLADELTSTDKKAISKDLFTLWTADKVNIKGQQYYLLVEKNTGLPILLTKLKADQFKKVLHEVVKNYDFITSQQQERVMQFFQDQQVKFIANNRSTTTKAFKRAKSDLEDNVDVLSQLVNIPHSAKSATVDDLVLLSLAYPSIDYEMGHNILTKMQEQVNDTLPIKPMDANLNSKINWQQWKDYEGKPKRGNAKIVKEVRDYNKKVVSKFLYQKNIELFSIGSALLSDFQDYYLLQKKILFVTSNLAASTSYIWLKVVSKRYSQMFLDDIFHCFIEFYNFLGEEGTIGKKDAKKTEKNLKYLYRQLSSNVAVPDGENSDPLESMELENKKRNDMVYEMQVQMCAFKPAMWRRFIINGSSTVEDLEIAILTMFRTEFGHMFDIYDSKIRQHFDNDHIDPENAKVSFFTKDDQLLLTYDYGDCWQFEIIIKKIYKSKKHLAHPRILAGHGYGIIDDIGGIDMLQEYYDTPDDEQDPDLLDWLGGKIDLDQFDMNELNKELAE</sequence>
<name>A0AAX3UD15_9LACO</name>
<feature type="domain" description="DUF6933" evidence="2">
    <location>
        <begin position="4"/>
        <end position="69"/>
    </location>
</feature>
<dbReference type="RefSeq" id="WP_013854731.1">
    <property type="nucleotide sequence ID" value="NZ_CP061341.1"/>
</dbReference>
<dbReference type="Pfam" id="PF07929">
    <property type="entry name" value="PRiA4_ORF3"/>
    <property type="match status" value="1"/>
</dbReference>
<evidence type="ECO:0000259" key="2">
    <source>
        <dbReference type="Pfam" id="PF22016"/>
    </source>
</evidence>
<dbReference type="SUPFAM" id="SSF159941">
    <property type="entry name" value="MM3350-like"/>
    <property type="match status" value="1"/>
</dbReference>
<reference evidence="3" key="2">
    <citation type="submission" date="2023-04" db="EMBL/GenBank/DDBJ databases">
        <authorList>
            <person name="Wang Y."/>
        </authorList>
    </citation>
    <scope>NUCLEOTIDE SEQUENCE</scope>
    <source>
        <strain evidence="3">ZW18</strain>
    </source>
</reference>
<evidence type="ECO:0000313" key="3">
    <source>
        <dbReference type="EMBL" id="WGO85581.1"/>
    </source>
</evidence>
<dbReference type="PANTHER" id="PTHR41878:SF1">
    <property type="entry name" value="TNPR PROTEIN"/>
    <property type="match status" value="1"/>
</dbReference>
<dbReference type="GeneID" id="72687625"/>
<dbReference type="Gene3D" id="3.10.290.30">
    <property type="entry name" value="MM3350-like"/>
    <property type="match status" value="1"/>
</dbReference>
<dbReference type="EMBL" id="CP123735">
    <property type="protein sequence ID" value="WGO85581.1"/>
    <property type="molecule type" value="Genomic_DNA"/>
</dbReference>
<evidence type="ECO:0000259" key="1">
    <source>
        <dbReference type="Pfam" id="PF07929"/>
    </source>
</evidence>